<reference evidence="1 2" key="1">
    <citation type="submission" date="2019-12" db="EMBL/GenBank/DDBJ databases">
        <title>Complete genome sequence of Streptococcus sp. CNU G2 isolated frome Bos taurus coreanae.</title>
        <authorList>
            <person name="Park S.Y."/>
            <person name="Kim J.H."/>
            <person name="Seo S.W."/>
        </authorList>
    </citation>
    <scope>NUCLEOTIDE SEQUENCE [LARGE SCALE GENOMIC DNA]</scope>
    <source>
        <strain evidence="1 2">CNU G2</strain>
    </source>
</reference>
<sequence length="158" mass="18787">MNIDIRDNNRKSDRIEYLEFAKKLDSKFVPVSLAKFQELKYNDVERYKELKDRVVWSEAKFPSEKSFNGHFKSHGDEFTNISKGQYQKAAASLLAEPVSEDILGYDTESRRVRYDRENNIIAIGKIGKNKNVKITTMFRPDEKEEYYYDDYEREHNHD</sequence>
<accession>A0A6G8I2P2</accession>
<dbReference type="Proteomes" id="UP000503166">
    <property type="component" value="Chromosome"/>
</dbReference>
<evidence type="ECO:0000313" key="1">
    <source>
        <dbReference type="EMBL" id="QIM47328.1"/>
    </source>
</evidence>
<dbReference type="EMBL" id="CP046919">
    <property type="protein sequence ID" value="QIM47328.1"/>
    <property type="molecule type" value="Genomic_DNA"/>
</dbReference>
<dbReference type="AlphaFoldDB" id="A0A6G8I2P2"/>
<evidence type="ECO:0000313" key="2">
    <source>
        <dbReference type="Proteomes" id="UP000503166"/>
    </source>
</evidence>
<organism evidence="1 2">
    <name type="scientific">Streptococcus ruminicola</name>
    <dbReference type="NCBI Taxonomy" id="2686210"/>
    <lineage>
        <taxon>Bacteria</taxon>
        <taxon>Bacillati</taxon>
        <taxon>Bacillota</taxon>
        <taxon>Bacilli</taxon>
        <taxon>Lactobacillales</taxon>
        <taxon>Streptococcaceae</taxon>
        <taxon>Streptococcus</taxon>
    </lineage>
</organism>
<gene>
    <name evidence="1" type="ORF">GPZ88_00760</name>
</gene>
<dbReference type="KEGG" id="srum:GPZ88_00760"/>
<protein>
    <submittedName>
        <fullName evidence="1">MafB</fullName>
    </submittedName>
</protein>
<proteinExistence type="predicted"/>
<name>A0A6G8I2P2_9STRE</name>